<feature type="transmembrane region" description="Helical" evidence="1">
    <location>
        <begin position="88"/>
        <end position="108"/>
    </location>
</feature>
<dbReference type="Proteomes" id="UP000835052">
    <property type="component" value="Unassembled WGS sequence"/>
</dbReference>
<protein>
    <submittedName>
        <fullName evidence="2">Uncharacterized protein</fullName>
    </submittedName>
</protein>
<evidence type="ECO:0000256" key="1">
    <source>
        <dbReference type="SAM" id="Phobius"/>
    </source>
</evidence>
<name>A0A8S1GP19_9PELO</name>
<dbReference type="OrthoDB" id="5917822at2759"/>
<feature type="transmembrane region" description="Helical" evidence="1">
    <location>
        <begin position="123"/>
        <end position="148"/>
    </location>
</feature>
<evidence type="ECO:0000313" key="3">
    <source>
        <dbReference type="Proteomes" id="UP000835052"/>
    </source>
</evidence>
<dbReference type="AlphaFoldDB" id="A0A8S1GP19"/>
<accession>A0A8S1GP19</accession>
<sequence>MRTPDGRPLSTPTAGNTHPDVFWMRSDSTMRKLDDFGCQSSTVIMPDSLTAPSVKSGNVLALLNTLYTSGFAMASSSTPLLKGRTLHALYAISFIVYVTNCVCDWLHVCFTIKGYVTSFPLNMWLAIALVATAVIGTMFTWLLLVLCVENAFAHRLDITPYRSGCALVFENFIEWTQAFNNFRVSFLIMLLHDAPMTIFNYFFIAACRCPNPKVGNKFRRMVCAKTPKKNVTGVSVNPPALQHFRAAIDTSSASQGGRLNEMDETWPIRWSRLKTLGPHPERTREEVIANGETNGMIEAKKVLIFEDSYDVYRFPEDIPKMVLQGFWRVVWILLSSIVYVGACLVCCLPCLYHYTCRHNSFYHRHKFCRNFIRYVSQVYHYTIFYSSLVLSVILIFLNIVLLTSVHGLGSNSIPPEIDKVCVTVSPQSRKIFIGVLPAPVFKTQSEFHKILNRRHAASDPYATTNCKPLWEDGGLGFGLARAQAGVWQMRTPAGPHMIAVATQVLFNHTDSQYPYLELRFEHAFFYRAGTVGTEKFQCIKNNAWSLITPINRLPWPYFSACQQNWDFVETRLISCDHYFIRRPRVSRRHRFP</sequence>
<keyword evidence="1" id="KW-1133">Transmembrane helix</keyword>
<gene>
    <name evidence="2" type="ORF">CAUJ_LOCUS955</name>
</gene>
<reference evidence="2" key="1">
    <citation type="submission" date="2020-10" db="EMBL/GenBank/DDBJ databases">
        <authorList>
            <person name="Kikuchi T."/>
        </authorList>
    </citation>
    <scope>NUCLEOTIDE SEQUENCE</scope>
    <source>
        <strain evidence="2">NKZ352</strain>
    </source>
</reference>
<proteinExistence type="predicted"/>
<keyword evidence="1" id="KW-0812">Transmembrane</keyword>
<feature type="transmembrane region" description="Helical" evidence="1">
    <location>
        <begin position="329"/>
        <end position="354"/>
    </location>
</feature>
<keyword evidence="3" id="KW-1185">Reference proteome</keyword>
<dbReference type="EMBL" id="CAJGYM010000002">
    <property type="protein sequence ID" value="CAD6185036.1"/>
    <property type="molecule type" value="Genomic_DNA"/>
</dbReference>
<organism evidence="2 3">
    <name type="scientific">Caenorhabditis auriculariae</name>
    <dbReference type="NCBI Taxonomy" id="2777116"/>
    <lineage>
        <taxon>Eukaryota</taxon>
        <taxon>Metazoa</taxon>
        <taxon>Ecdysozoa</taxon>
        <taxon>Nematoda</taxon>
        <taxon>Chromadorea</taxon>
        <taxon>Rhabditida</taxon>
        <taxon>Rhabditina</taxon>
        <taxon>Rhabditomorpha</taxon>
        <taxon>Rhabditoidea</taxon>
        <taxon>Rhabditidae</taxon>
        <taxon>Peloderinae</taxon>
        <taxon>Caenorhabditis</taxon>
    </lineage>
</organism>
<evidence type="ECO:0000313" key="2">
    <source>
        <dbReference type="EMBL" id="CAD6185036.1"/>
    </source>
</evidence>
<keyword evidence="1" id="KW-0472">Membrane</keyword>
<feature type="transmembrane region" description="Helical" evidence="1">
    <location>
        <begin position="383"/>
        <end position="402"/>
    </location>
</feature>
<comment type="caution">
    <text evidence="2">The sequence shown here is derived from an EMBL/GenBank/DDBJ whole genome shotgun (WGS) entry which is preliminary data.</text>
</comment>